<evidence type="ECO:0000313" key="4">
    <source>
        <dbReference type="Proteomes" id="UP000578091"/>
    </source>
</evidence>
<name>A0A853JBE7_9GAMM</name>
<dbReference type="Pfam" id="PF11101">
    <property type="entry name" value="DUF2884"/>
    <property type="match status" value="1"/>
</dbReference>
<evidence type="ECO:0000256" key="2">
    <source>
        <dbReference type="SAM" id="SignalP"/>
    </source>
</evidence>
<dbReference type="RefSeq" id="WP_180677747.1">
    <property type="nucleotide sequence ID" value="NZ_JACCKA010000044.1"/>
</dbReference>
<gene>
    <name evidence="3" type="ORF">H0E84_06085</name>
</gene>
<accession>A0A853JBE7</accession>
<feature type="signal peptide" evidence="2">
    <location>
        <begin position="1"/>
        <end position="19"/>
    </location>
</feature>
<keyword evidence="2" id="KW-0732">Signal</keyword>
<keyword evidence="1" id="KW-0175">Coiled coil</keyword>
<dbReference type="AlphaFoldDB" id="A0A853JBE7"/>
<feature type="coiled-coil region" evidence="1">
    <location>
        <begin position="122"/>
        <end position="156"/>
    </location>
</feature>
<keyword evidence="4" id="KW-1185">Reference proteome</keyword>
<dbReference type="InterPro" id="IPR021307">
    <property type="entry name" value="DUF2884"/>
</dbReference>
<organism evidence="3 4">
    <name type="scientific">Luteimonas salinisoli</name>
    <dbReference type="NCBI Taxonomy" id="2752307"/>
    <lineage>
        <taxon>Bacteria</taxon>
        <taxon>Pseudomonadati</taxon>
        <taxon>Pseudomonadota</taxon>
        <taxon>Gammaproteobacteria</taxon>
        <taxon>Lysobacterales</taxon>
        <taxon>Lysobacteraceae</taxon>
        <taxon>Luteimonas</taxon>
    </lineage>
</organism>
<dbReference type="EMBL" id="JACCKA010000044">
    <property type="protein sequence ID" value="NZA25948.1"/>
    <property type="molecule type" value="Genomic_DNA"/>
</dbReference>
<reference evidence="3 4" key="1">
    <citation type="submission" date="2020-07" db="EMBL/GenBank/DDBJ databases">
        <title>Luteimonas sp. SJ-92.</title>
        <authorList>
            <person name="Huang X.-X."/>
            <person name="Xu L."/>
            <person name="Sun J.-Q."/>
        </authorList>
    </citation>
    <scope>NUCLEOTIDE SEQUENCE [LARGE SCALE GENOMIC DNA]</scope>
    <source>
        <strain evidence="3 4">SJ-92</strain>
    </source>
</reference>
<feature type="chain" id="PRO_5032575066" evidence="2">
    <location>
        <begin position="20"/>
        <end position="181"/>
    </location>
</feature>
<dbReference type="Proteomes" id="UP000578091">
    <property type="component" value="Unassembled WGS sequence"/>
</dbReference>
<comment type="caution">
    <text evidence="3">The sequence shown here is derived from an EMBL/GenBank/DDBJ whole genome shotgun (WGS) entry which is preliminary data.</text>
</comment>
<protein>
    <submittedName>
        <fullName evidence="3">DUF2884 family protein</fullName>
    </submittedName>
</protein>
<dbReference type="PROSITE" id="PS51257">
    <property type="entry name" value="PROKAR_LIPOPROTEIN"/>
    <property type="match status" value="1"/>
</dbReference>
<proteinExistence type="predicted"/>
<evidence type="ECO:0000256" key="1">
    <source>
        <dbReference type="SAM" id="Coils"/>
    </source>
</evidence>
<evidence type="ECO:0000313" key="3">
    <source>
        <dbReference type="EMBL" id="NZA25948.1"/>
    </source>
</evidence>
<sequence>MPTFLRRLSAAACIALAVAACTPPTTINVEGASVSVKQDGTVQLRARDGGRAVIAADGALTIDGEPVELTAQQQALLRDYHGDLIRIRQGALDIAGQGVALGGKAVTEALKGVLSGNPGDIEQKIDSEAAKIEAEAEKLEAHAEALKARQREIARQLPRLRPYLIEDAAELAEALTDGESA</sequence>